<dbReference type="Proteomes" id="UP000640614">
    <property type="component" value="Unassembled WGS sequence"/>
</dbReference>
<dbReference type="EMBL" id="PRDM01000006">
    <property type="protein sequence ID" value="MBE8727939.1"/>
    <property type="molecule type" value="Genomic_DNA"/>
</dbReference>
<dbReference type="InterPro" id="IPR010982">
    <property type="entry name" value="Lambda_DNA-bd_dom_sf"/>
</dbReference>
<keyword evidence="2" id="KW-1185">Reference proteome</keyword>
<evidence type="ECO:0000313" key="2">
    <source>
        <dbReference type="Proteomes" id="UP000640614"/>
    </source>
</evidence>
<sequence>MNETDLKIFELIKLLQSLGTIKYEYDFADSVGILKQTLTKIKMGTAHFRTEHIKRICEVFNVNANWIFGLENKVFNSLKTQKNKEFQEQ</sequence>
<dbReference type="SUPFAM" id="SSF47413">
    <property type="entry name" value="lambda repressor-like DNA-binding domains"/>
    <property type="match status" value="1"/>
</dbReference>
<protein>
    <submittedName>
        <fullName evidence="1">XRE family transcriptional regulator</fullName>
    </submittedName>
</protein>
<name>A0ABR9TSA9_9FLAO</name>
<organism evidence="1 2">
    <name type="scientific">Flavobacterium hungaricum</name>
    <dbReference type="NCBI Taxonomy" id="2082725"/>
    <lineage>
        <taxon>Bacteria</taxon>
        <taxon>Pseudomonadati</taxon>
        <taxon>Bacteroidota</taxon>
        <taxon>Flavobacteriia</taxon>
        <taxon>Flavobacteriales</taxon>
        <taxon>Flavobacteriaceae</taxon>
        <taxon>Flavobacterium</taxon>
    </lineage>
</organism>
<gene>
    <name evidence="1" type="ORF">C4F50_23735</name>
</gene>
<dbReference type="RefSeq" id="WP_431357482.1">
    <property type="nucleotide sequence ID" value="NZ_PRDM01000006.1"/>
</dbReference>
<proteinExistence type="predicted"/>
<accession>A0ABR9TSA9</accession>
<comment type="caution">
    <text evidence="1">The sequence shown here is derived from an EMBL/GenBank/DDBJ whole genome shotgun (WGS) entry which is preliminary data.</text>
</comment>
<reference evidence="1 2" key="1">
    <citation type="submission" date="2018-07" db="EMBL/GenBank/DDBJ databases">
        <title>Genome assembly of strain KB82.</title>
        <authorList>
            <person name="Kukolya J."/>
            <person name="Horvath B."/>
            <person name="Nagy I."/>
            <person name="Toth A."/>
        </authorList>
    </citation>
    <scope>NUCLEOTIDE SEQUENCE [LARGE SCALE GENOMIC DNA]</scope>
    <source>
        <strain evidence="1 2">Kb82</strain>
    </source>
</reference>
<dbReference type="InterPro" id="IPR001387">
    <property type="entry name" value="Cro/C1-type_HTH"/>
</dbReference>
<dbReference type="CDD" id="cd00093">
    <property type="entry name" value="HTH_XRE"/>
    <property type="match status" value="1"/>
</dbReference>
<evidence type="ECO:0000313" key="1">
    <source>
        <dbReference type="EMBL" id="MBE8727939.1"/>
    </source>
</evidence>
<dbReference type="Gene3D" id="1.10.260.40">
    <property type="entry name" value="lambda repressor-like DNA-binding domains"/>
    <property type="match status" value="1"/>
</dbReference>